<protein>
    <submittedName>
        <fullName evidence="2">Uncharacterized protein</fullName>
    </submittedName>
</protein>
<feature type="transmembrane region" description="Helical" evidence="1">
    <location>
        <begin position="24"/>
        <end position="45"/>
    </location>
</feature>
<organism evidence="2 3">
    <name type="scientific">Candidatus Thermoflexus japonica</name>
    <dbReference type="NCBI Taxonomy" id="2035417"/>
    <lineage>
        <taxon>Bacteria</taxon>
        <taxon>Bacillati</taxon>
        <taxon>Chloroflexota</taxon>
        <taxon>Thermoflexia</taxon>
        <taxon>Thermoflexales</taxon>
        <taxon>Thermoflexaceae</taxon>
        <taxon>Thermoflexus</taxon>
    </lineage>
</organism>
<dbReference type="Proteomes" id="UP000236642">
    <property type="component" value="Unassembled WGS sequence"/>
</dbReference>
<keyword evidence="1" id="KW-0812">Transmembrane</keyword>
<gene>
    <name evidence="2" type="ORF">HRbin22_00064</name>
</gene>
<keyword evidence="1" id="KW-1133">Transmembrane helix</keyword>
<dbReference type="AlphaFoldDB" id="A0A2H5Y3B0"/>
<reference evidence="3" key="1">
    <citation type="submission" date="2017-09" db="EMBL/GenBank/DDBJ databases">
        <title>Metaegenomics of thermophilic ammonia-oxidizing enrichment culture.</title>
        <authorList>
            <person name="Kato S."/>
            <person name="Suzuki K."/>
        </authorList>
    </citation>
    <scope>NUCLEOTIDE SEQUENCE [LARGE SCALE GENOMIC DNA]</scope>
</reference>
<dbReference type="EMBL" id="BEHY01000001">
    <property type="protein sequence ID" value="GBD07838.1"/>
    <property type="molecule type" value="Genomic_DNA"/>
</dbReference>
<name>A0A2H5Y3B0_9CHLR</name>
<accession>A0A2H5Y3B0</accession>
<evidence type="ECO:0000256" key="1">
    <source>
        <dbReference type="SAM" id="Phobius"/>
    </source>
</evidence>
<sequence>MGLIALGLVGYFFGEILLYPYPHPVRWGAGLAGAGLGALLGVLWARRPRGRESREGRGEGKW</sequence>
<evidence type="ECO:0000313" key="2">
    <source>
        <dbReference type="EMBL" id="GBD07838.1"/>
    </source>
</evidence>
<evidence type="ECO:0000313" key="3">
    <source>
        <dbReference type="Proteomes" id="UP000236642"/>
    </source>
</evidence>
<proteinExistence type="predicted"/>
<keyword evidence="1" id="KW-0472">Membrane</keyword>
<comment type="caution">
    <text evidence="2">The sequence shown here is derived from an EMBL/GenBank/DDBJ whole genome shotgun (WGS) entry which is preliminary data.</text>
</comment>